<proteinExistence type="predicted"/>
<reference evidence="1 2" key="1">
    <citation type="submission" date="2015-01" db="EMBL/GenBank/DDBJ databases">
        <title>Draft genome sequence of Rickettsia monacensis strain IrR/Munich.</title>
        <authorList>
            <person name="Felsheim R.F."/>
            <person name="Johnson S.L."/>
            <person name="Kurtti T.J."/>
            <person name="Munderloh U.G."/>
        </authorList>
    </citation>
    <scope>NUCLEOTIDE SEQUENCE [LARGE SCALE GENOMIC DNA]</scope>
    <source>
        <strain evidence="1 2">IrR/Munich</strain>
    </source>
</reference>
<protein>
    <submittedName>
        <fullName evidence="1">Uncharacterized protein</fullName>
    </submittedName>
</protein>
<dbReference type="HOGENOM" id="CLU_3238932_0_0_5"/>
<dbReference type="AlphaFoldDB" id="A0A0B7J1L3"/>
<dbReference type="EMBL" id="LN794217">
    <property type="protein sequence ID" value="CEO18031.1"/>
    <property type="molecule type" value="Genomic_DNA"/>
</dbReference>
<sequence>MARSKCNKDLYKSFLQASSIRYTGKALSEVSPINLSHDSAVGG</sequence>
<evidence type="ECO:0000313" key="2">
    <source>
        <dbReference type="Proteomes" id="UP000018149"/>
    </source>
</evidence>
<evidence type="ECO:0000313" key="1">
    <source>
        <dbReference type="EMBL" id="CEO18031.1"/>
    </source>
</evidence>
<keyword evidence="2" id="KW-1185">Reference proteome</keyword>
<dbReference type="Proteomes" id="UP000018149">
    <property type="component" value="Chromosome I"/>
</dbReference>
<accession>A0A0B7J1L3</accession>
<dbReference type="KEGG" id="rmc:RMONA_08435"/>
<name>A0A0B7J1L3_9RICK</name>
<gene>
    <name evidence="1" type="ORF">RMONA_08435</name>
</gene>
<organism evidence="1 2">
    <name type="scientific">Rickettsia monacensis</name>
    <dbReference type="NCBI Taxonomy" id="109232"/>
    <lineage>
        <taxon>Bacteria</taxon>
        <taxon>Pseudomonadati</taxon>
        <taxon>Pseudomonadota</taxon>
        <taxon>Alphaproteobacteria</taxon>
        <taxon>Rickettsiales</taxon>
        <taxon>Rickettsiaceae</taxon>
        <taxon>Rickettsieae</taxon>
        <taxon>Rickettsia</taxon>
        <taxon>spotted fever group</taxon>
    </lineage>
</organism>
<dbReference type="RefSeq" id="WP_023507940.1">
    <property type="nucleotide sequence ID" value="NZ_LN794217.1"/>
</dbReference>